<dbReference type="KEGG" id="tbv:H9L17_06375"/>
<sequence>MSERDLHGELHKLLARIDLLATRMQRLQDENRSLRQQVEQMNGERAQLLAKQEQARSRVEAMIGRLKSLEQHT</sequence>
<evidence type="ECO:0000313" key="2">
    <source>
        <dbReference type="EMBL" id="QNN47752.1"/>
    </source>
</evidence>
<protein>
    <submittedName>
        <fullName evidence="2">TIGR02449 family protein</fullName>
    </submittedName>
</protein>
<dbReference type="AlphaFoldDB" id="A0A7G9QWM7"/>
<dbReference type="RefSeq" id="WP_187571496.1">
    <property type="nucleotide sequence ID" value="NZ_CP060711.1"/>
</dbReference>
<accession>A0A7G9QWM7</accession>
<evidence type="ECO:0000256" key="1">
    <source>
        <dbReference type="SAM" id="Coils"/>
    </source>
</evidence>
<dbReference type="NCBIfam" id="TIGR02449">
    <property type="entry name" value="TIGR02449 family protein"/>
    <property type="match status" value="1"/>
</dbReference>
<proteinExistence type="predicted"/>
<name>A0A7G9QWM7_9GAMM</name>
<dbReference type="Proteomes" id="UP000515977">
    <property type="component" value="Chromosome"/>
</dbReference>
<keyword evidence="3" id="KW-1185">Reference proteome</keyword>
<dbReference type="InterPro" id="IPR012662">
    <property type="entry name" value="CHP02449"/>
</dbReference>
<organism evidence="2 3">
    <name type="scientific">Thermomonas brevis</name>
    <dbReference type="NCBI Taxonomy" id="215691"/>
    <lineage>
        <taxon>Bacteria</taxon>
        <taxon>Pseudomonadati</taxon>
        <taxon>Pseudomonadota</taxon>
        <taxon>Gammaproteobacteria</taxon>
        <taxon>Lysobacterales</taxon>
        <taxon>Lysobacteraceae</taxon>
        <taxon>Thermomonas</taxon>
    </lineage>
</organism>
<keyword evidence="1" id="KW-0175">Coiled coil</keyword>
<evidence type="ECO:0000313" key="3">
    <source>
        <dbReference type="Proteomes" id="UP000515977"/>
    </source>
</evidence>
<dbReference type="Gene3D" id="1.20.5.340">
    <property type="match status" value="1"/>
</dbReference>
<dbReference type="EMBL" id="CP060711">
    <property type="protein sequence ID" value="QNN47752.1"/>
    <property type="molecule type" value="Genomic_DNA"/>
</dbReference>
<reference evidence="2 3" key="1">
    <citation type="submission" date="2020-08" db="EMBL/GenBank/DDBJ databases">
        <title>Genome sequence of Thermomonas brevis KACC 16975T.</title>
        <authorList>
            <person name="Hyun D.-W."/>
            <person name="Bae J.-W."/>
        </authorList>
    </citation>
    <scope>NUCLEOTIDE SEQUENCE [LARGE SCALE GENOMIC DNA]</scope>
    <source>
        <strain evidence="2 3">KACC 16975</strain>
    </source>
</reference>
<gene>
    <name evidence="2" type="ORF">H9L17_06375</name>
</gene>
<feature type="coiled-coil region" evidence="1">
    <location>
        <begin position="10"/>
        <end position="72"/>
    </location>
</feature>